<dbReference type="Pfam" id="PF11720">
    <property type="entry name" value="Inhibitor_I78"/>
    <property type="match status" value="1"/>
</dbReference>
<evidence type="ECO:0000313" key="2">
    <source>
        <dbReference type="Proteomes" id="UP000070444"/>
    </source>
</evidence>
<dbReference type="EMBL" id="KQ964632">
    <property type="protein sequence ID" value="KXN67499.1"/>
    <property type="molecule type" value="Genomic_DNA"/>
</dbReference>
<dbReference type="AlphaFoldDB" id="A0A137NY29"/>
<dbReference type="Gene3D" id="3.30.10.10">
    <property type="entry name" value="Trypsin Inhibitor V, subunit A"/>
    <property type="match status" value="1"/>
</dbReference>
<dbReference type="InterPro" id="IPR021719">
    <property type="entry name" value="Prot_inh_I78"/>
</dbReference>
<dbReference type="OrthoDB" id="10013825at2759"/>
<sequence>MADTFAENYKYLVGKTLIEMGREAEVSKTDKHVLERELPHPRRVIKPGSLHTADYNENRLNVTLNDKNTIMFVKNG</sequence>
<reference evidence="1 2" key="1">
    <citation type="journal article" date="2015" name="Genome Biol. Evol.">
        <title>Phylogenomic analyses indicate that early fungi evolved digesting cell walls of algal ancestors of land plants.</title>
        <authorList>
            <person name="Chang Y."/>
            <person name="Wang S."/>
            <person name="Sekimoto S."/>
            <person name="Aerts A.L."/>
            <person name="Choi C."/>
            <person name="Clum A."/>
            <person name="LaButti K.M."/>
            <person name="Lindquist E.A."/>
            <person name="Yee Ngan C."/>
            <person name="Ohm R.A."/>
            <person name="Salamov A.A."/>
            <person name="Grigoriev I.V."/>
            <person name="Spatafora J.W."/>
            <person name="Berbee M.L."/>
        </authorList>
    </citation>
    <scope>NUCLEOTIDE SEQUENCE [LARGE SCALE GENOMIC DNA]</scope>
    <source>
        <strain evidence="1 2">NRRL 28638</strain>
    </source>
</reference>
<evidence type="ECO:0000313" key="1">
    <source>
        <dbReference type="EMBL" id="KXN67499.1"/>
    </source>
</evidence>
<keyword evidence="2" id="KW-1185">Reference proteome</keyword>
<accession>A0A137NY29</accession>
<dbReference type="Proteomes" id="UP000070444">
    <property type="component" value="Unassembled WGS sequence"/>
</dbReference>
<gene>
    <name evidence="1" type="ORF">CONCODRAFT_19550</name>
</gene>
<dbReference type="PANTHER" id="PTHR39600">
    <property type="entry name" value="PEPTIDASE INHIBITOR I78 FAMILY PROTEIN"/>
    <property type="match status" value="1"/>
</dbReference>
<protein>
    <submittedName>
        <fullName evidence="1">Uncharacterized protein</fullName>
    </submittedName>
</protein>
<proteinExistence type="predicted"/>
<organism evidence="1 2">
    <name type="scientific">Conidiobolus coronatus (strain ATCC 28846 / CBS 209.66 / NRRL 28638)</name>
    <name type="common">Delacroixia coronata</name>
    <dbReference type="NCBI Taxonomy" id="796925"/>
    <lineage>
        <taxon>Eukaryota</taxon>
        <taxon>Fungi</taxon>
        <taxon>Fungi incertae sedis</taxon>
        <taxon>Zoopagomycota</taxon>
        <taxon>Entomophthoromycotina</taxon>
        <taxon>Entomophthoromycetes</taxon>
        <taxon>Entomophthorales</taxon>
        <taxon>Ancylistaceae</taxon>
        <taxon>Conidiobolus</taxon>
    </lineage>
</organism>
<dbReference type="PANTHER" id="PTHR39600:SF1">
    <property type="entry name" value="PEPTIDASE INHIBITOR I78 FAMILY PROTEIN"/>
    <property type="match status" value="1"/>
</dbReference>
<name>A0A137NY29_CONC2</name>